<dbReference type="InterPro" id="IPR022617">
    <property type="entry name" value="Rad60/SUMO-like_dom"/>
</dbReference>
<dbReference type="VEuPathDB" id="FungiDB:F503_03098"/>
<dbReference type="eggNOG" id="ENOG502SB4V">
    <property type="taxonomic scope" value="Eukaryota"/>
</dbReference>
<reference evidence="3 4" key="1">
    <citation type="journal article" date="2013" name="BMC Genomics">
        <title>The genome and transcriptome of the pine saprophyte Ophiostoma piceae, and a comparison with the bark beetle-associated pine pathogen Grosmannia clavigera.</title>
        <authorList>
            <person name="Haridas S."/>
            <person name="Wang Y."/>
            <person name="Lim L."/>
            <person name="Massoumi Alamouti S."/>
            <person name="Jackman S."/>
            <person name="Docking R."/>
            <person name="Robertson G."/>
            <person name="Birol I."/>
            <person name="Bohlmann J."/>
            <person name="Breuil C."/>
        </authorList>
    </citation>
    <scope>NUCLEOTIDE SEQUENCE [LARGE SCALE GENOMIC DNA]</scope>
    <source>
        <strain evidence="3 4">UAMH 11346</strain>
    </source>
</reference>
<feature type="compositionally biased region" description="Low complexity" evidence="1">
    <location>
        <begin position="33"/>
        <end position="47"/>
    </location>
</feature>
<keyword evidence="4" id="KW-1185">Reference proteome</keyword>
<dbReference type="CDD" id="cd17080">
    <property type="entry name" value="Ubl_SLD2_Esc2_like"/>
    <property type="match status" value="1"/>
</dbReference>
<sequence length="644" mass="69883">MATGIGPKKSLFKRRAGPVIVQKITEPHPALNSALNPASTLTSTSTLPSPPPASLTGASSSGLTQDGGAINTDFDSSPPRPAANDPGIDLFRRAKHFYPRAVEASLRAGAKQDGANSHDPKRRKVSSEQDGTDNDVALTLSSRSPSASPLAHDATSPLELRDSSKSPSPLRRLDKGKGIATQHTVNAGIIFTDVSPTSRKRASPEADAEAGEEAEATAETDTNTNTNTNTGDDSVIVLDDSDTEDTQPQKQRPRKDSWEEDDDEASKKRRPRRLEHTIKDDDDDSGDGLAEVIDPEFEEYIIRARARDAASRAAREIQEINAQLGASARRSTSGEHAAAGANDTDMSFESQATVSSTATAVASEPPPQPLSEQSYRIFITPRLPWSVPPLIANVRMDQEMRHVKNAFISHAREKGYEMPPEVAKSVLLTWKGAKIYDFTTGLTLKLNPDAKGRFHEADGLGGLSSFTGGDANDNGSHRVSSGFVSGGLHIEIWTNELYERYIVEQEKRRRRNMGETLEEDLLSDDEYDGGGGGGDRNSTERDSFTQFKREESAGSRSQPHKTQKTQQTHDKIRLVLASRSYDKLSVTAHSDTTIDTLIQAFRIQRGIAADKTVTVWMDGEQLDGGTTVGDADLEDMDSVEVHIS</sequence>
<feature type="compositionally biased region" description="Low complexity" evidence="1">
    <location>
        <begin position="54"/>
        <end position="64"/>
    </location>
</feature>
<dbReference type="HOGENOM" id="CLU_032739_1_0_1"/>
<feature type="compositionally biased region" description="Low complexity" evidence="1">
    <location>
        <begin position="219"/>
        <end position="233"/>
    </location>
</feature>
<evidence type="ECO:0000313" key="4">
    <source>
        <dbReference type="Proteomes" id="UP000016923"/>
    </source>
</evidence>
<dbReference type="InterPro" id="IPR000626">
    <property type="entry name" value="Ubiquitin-like_dom"/>
</dbReference>
<evidence type="ECO:0000259" key="2">
    <source>
        <dbReference type="PROSITE" id="PS50053"/>
    </source>
</evidence>
<accession>S3C4C9</accession>
<organism evidence="3 4">
    <name type="scientific">Ophiostoma piceae (strain UAMH 11346)</name>
    <name type="common">Sap stain fungus</name>
    <dbReference type="NCBI Taxonomy" id="1262450"/>
    <lineage>
        <taxon>Eukaryota</taxon>
        <taxon>Fungi</taxon>
        <taxon>Dikarya</taxon>
        <taxon>Ascomycota</taxon>
        <taxon>Pezizomycotina</taxon>
        <taxon>Sordariomycetes</taxon>
        <taxon>Sordariomycetidae</taxon>
        <taxon>Ophiostomatales</taxon>
        <taxon>Ophiostomataceae</taxon>
        <taxon>Ophiostoma</taxon>
    </lineage>
</organism>
<dbReference type="Pfam" id="PF11976">
    <property type="entry name" value="Rad60-SLD"/>
    <property type="match status" value="1"/>
</dbReference>
<feature type="region of interest" description="Disordered" evidence="1">
    <location>
        <begin position="26"/>
        <end position="88"/>
    </location>
</feature>
<dbReference type="OrthoDB" id="3365399at2759"/>
<dbReference type="SUPFAM" id="SSF54236">
    <property type="entry name" value="Ubiquitin-like"/>
    <property type="match status" value="1"/>
</dbReference>
<gene>
    <name evidence="3" type="ORF">F503_03098</name>
</gene>
<feature type="compositionally biased region" description="Basic and acidic residues" evidence="1">
    <location>
        <begin position="537"/>
        <end position="553"/>
    </location>
</feature>
<dbReference type="AlphaFoldDB" id="S3C4C9"/>
<feature type="compositionally biased region" description="Acidic residues" evidence="1">
    <location>
        <begin position="206"/>
        <end position="218"/>
    </location>
</feature>
<feature type="region of interest" description="Disordered" evidence="1">
    <location>
        <begin position="514"/>
        <end position="571"/>
    </location>
</feature>
<dbReference type="Gene3D" id="3.10.20.90">
    <property type="entry name" value="Phosphatidylinositol 3-kinase Catalytic Subunit, Chain A, domain 1"/>
    <property type="match status" value="1"/>
</dbReference>
<feature type="region of interest" description="Disordered" evidence="1">
    <location>
        <begin position="325"/>
        <end position="371"/>
    </location>
</feature>
<name>S3C4C9_OPHP1</name>
<proteinExistence type="predicted"/>
<dbReference type="Proteomes" id="UP000016923">
    <property type="component" value="Unassembled WGS sequence"/>
</dbReference>
<evidence type="ECO:0000256" key="1">
    <source>
        <dbReference type="SAM" id="MobiDB-lite"/>
    </source>
</evidence>
<feature type="compositionally biased region" description="Low complexity" evidence="1">
    <location>
        <begin position="137"/>
        <end position="151"/>
    </location>
</feature>
<protein>
    <recommendedName>
        <fullName evidence="2">Ubiquitin-like domain-containing protein</fullName>
    </recommendedName>
</protein>
<dbReference type="EMBL" id="KE148152">
    <property type="protein sequence ID" value="EPE06671.1"/>
    <property type="molecule type" value="Genomic_DNA"/>
</dbReference>
<feature type="compositionally biased region" description="Acidic residues" evidence="1">
    <location>
        <begin position="516"/>
        <end position="528"/>
    </location>
</feature>
<feature type="region of interest" description="Disordered" evidence="1">
    <location>
        <begin position="105"/>
        <end position="290"/>
    </location>
</feature>
<feature type="domain" description="Ubiquitin-like" evidence="2">
    <location>
        <begin position="572"/>
        <end position="644"/>
    </location>
</feature>
<dbReference type="PROSITE" id="PS50053">
    <property type="entry name" value="UBIQUITIN_2"/>
    <property type="match status" value="1"/>
</dbReference>
<evidence type="ECO:0000313" key="3">
    <source>
        <dbReference type="EMBL" id="EPE06671.1"/>
    </source>
</evidence>
<feature type="compositionally biased region" description="Low complexity" evidence="1">
    <location>
        <begin position="352"/>
        <end position="363"/>
    </location>
</feature>
<dbReference type="InterPro" id="IPR029071">
    <property type="entry name" value="Ubiquitin-like_domsf"/>
</dbReference>